<proteinExistence type="predicted"/>
<reference evidence="1" key="2">
    <citation type="submission" date="2020-09" db="EMBL/GenBank/DDBJ databases">
        <authorList>
            <person name="Sun Q."/>
            <person name="Zhou Y."/>
        </authorList>
    </citation>
    <scope>NUCLEOTIDE SEQUENCE</scope>
    <source>
        <strain evidence="1">CGMCC 1.15880</strain>
    </source>
</reference>
<dbReference type="RefSeq" id="WP_188678065.1">
    <property type="nucleotide sequence ID" value="NZ_BMKA01000006.1"/>
</dbReference>
<dbReference type="AlphaFoldDB" id="A0A916R2V8"/>
<accession>A0A916R2V8</accession>
<dbReference type="Proteomes" id="UP000628017">
    <property type="component" value="Unassembled WGS sequence"/>
</dbReference>
<evidence type="ECO:0000313" key="1">
    <source>
        <dbReference type="EMBL" id="GGA29588.1"/>
    </source>
</evidence>
<gene>
    <name evidence="1" type="ORF">GCM10011498_33460</name>
</gene>
<dbReference type="Pfam" id="PF10134">
    <property type="entry name" value="RPA"/>
    <property type="match status" value="1"/>
</dbReference>
<sequence length="331" mass="37609">MTTAGLLPDRYPTANFFLCDVFDALPKSDLASMEHPLFSLSTRPDRRILRYEHGESVIEITPSVRGLATLHDKDILIYCMSQLMAGINAGRAVSQTLHLKAHDLLVATNRETSGDGYKRLREAFERLAGTRITTNIVTGDHETTSGFGLIESWEIVRKTGRGRMVSVSVKLSDWLFRAIASKSVLTLSRDYFRLRKPLERRIYEIARKHCGRQREWRVGLETLLKKSGSNSPRRVFRKMIRDMIAADHLPDYQLFEEDGDIIRVAPRNVVLEPSEKPVISATALEQARALAPEWDIYALESEWVAWWAGSGRQKLRSADAAFLGWVKRRVG</sequence>
<protein>
    <submittedName>
        <fullName evidence="1">Plasmid replication initiator protein RepA</fullName>
    </submittedName>
</protein>
<keyword evidence="2" id="KW-1185">Reference proteome</keyword>
<dbReference type="InterPro" id="IPR018777">
    <property type="entry name" value="Replication_initiator_prot_A"/>
</dbReference>
<evidence type="ECO:0000313" key="2">
    <source>
        <dbReference type="Proteomes" id="UP000628017"/>
    </source>
</evidence>
<name>A0A916R2V8_9RHOB</name>
<dbReference type="EMBL" id="BMKA01000006">
    <property type="protein sequence ID" value="GGA29588.1"/>
    <property type="molecule type" value="Genomic_DNA"/>
</dbReference>
<organism evidence="1 2">
    <name type="scientific">Neptunicoccus cionae</name>
    <dbReference type="NCBI Taxonomy" id="2035344"/>
    <lineage>
        <taxon>Bacteria</taxon>
        <taxon>Pseudomonadati</taxon>
        <taxon>Pseudomonadota</taxon>
        <taxon>Alphaproteobacteria</taxon>
        <taxon>Rhodobacterales</taxon>
        <taxon>Paracoccaceae</taxon>
        <taxon>Neptunicoccus</taxon>
    </lineage>
</organism>
<comment type="caution">
    <text evidence="1">The sequence shown here is derived from an EMBL/GenBank/DDBJ whole genome shotgun (WGS) entry which is preliminary data.</text>
</comment>
<reference evidence="1" key="1">
    <citation type="journal article" date="2014" name="Int. J. Syst. Evol. Microbiol.">
        <title>Complete genome sequence of Corynebacterium casei LMG S-19264T (=DSM 44701T), isolated from a smear-ripened cheese.</title>
        <authorList>
            <consortium name="US DOE Joint Genome Institute (JGI-PGF)"/>
            <person name="Walter F."/>
            <person name="Albersmeier A."/>
            <person name="Kalinowski J."/>
            <person name="Ruckert C."/>
        </authorList>
    </citation>
    <scope>NUCLEOTIDE SEQUENCE</scope>
    <source>
        <strain evidence="1">CGMCC 1.15880</strain>
    </source>
</reference>